<dbReference type="PANTHER" id="PTHR30404">
    <property type="entry name" value="N-ACETYLMURAMOYL-L-ALANINE AMIDASE"/>
    <property type="match status" value="1"/>
</dbReference>
<dbReference type="GO" id="GO:0009253">
    <property type="term" value="P:peptidoglycan catabolic process"/>
    <property type="evidence" value="ECO:0007669"/>
    <property type="project" value="InterPro"/>
</dbReference>
<organism evidence="4 5">
    <name type="scientific">Candidatus Faecalibacterium intestinavium</name>
    <dbReference type="NCBI Taxonomy" id="2838580"/>
    <lineage>
        <taxon>Bacteria</taxon>
        <taxon>Bacillati</taxon>
        <taxon>Bacillota</taxon>
        <taxon>Clostridia</taxon>
        <taxon>Eubacteriales</taxon>
        <taxon>Oscillospiraceae</taxon>
        <taxon>Faecalibacterium</taxon>
    </lineage>
</organism>
<dbReference type="GO" id="GO:0008745">
    <property type="term" value="F:N-acetylmuramoyl-L-alanine amidase activity"/>
    <property type="evidence" value="ECO:0007669"/>
    <property type="project" value="InterPro"/>
</dbReference>
<sequence length="284" mass="31175">MSTRSRHKRHSQHKHSSRKKQVHYLRRALAAAAVLILIAAAGYTLAFKPVWLPFEWPIKASGESAEAARPEPPYTIAVDAGHGGADPGAVGVILERDMTAATAQALIRLLENDENFIPVETRESYDSTAAPIERAEYANRQNPDLLLSIHGNSSPNSTEASGFECYPVTPGRTWHTESLTFAQKLASEMEAAGNSLRGQGGIRYLYYNEENEKILAEANNTQIREEGTFTILEEAECPAVLVEQCFVTNADDVDRFGDADGVERAAQAYYRAICNYFGVAPLEG</sequence>
<dbReference type="SMART" id="SM00646">
    <property type="entry name" value="Ami_3"/>
    <property type="match status" value="1"/>
</dbReference>
<dbReference type="SUPFAM" id="SSF53187">
    <property type="entry name" value="Zn-dependent exopeptidases"/>
    <property type="match status" value="1"/>
</dbReference>
<gene>
    <name evidence="4" type="ORF">H9864_00970</name>
</gene>
<accession>A0A9E2KJD8</accession>
<dbReference type="Proteomes" id="UP000824178">
    <property type="component" value="Unassembled WGS sequence"/>
</dbReference>
<dbReference type="AlphaFoldDB" id="A0A9E2KJD8"/>
<evidence type="ECO:0000313" key="4">
    <source>
        <dbReference type="EMBL" id="MBU3818952.1"/>
    </source>
</evidence>
<evidence type="ECO:0000256" key="1">
    <source>
        <dbReference type="ARBA" id="ARBA00022801"/>
    </source>
</evidence>
<dbReference type="Gene3D" id="3.40.630.40">
    <property type="entry name" value="Zn-dependent exopeptidases"/>
    <property type="match status" value="1"/>
</dbReference>
<evidence type="ECO:0000259" key="3">
    <source>
        <dbReference type="SMART" id="SM00646"/>
    </source>
</evidence>
<keyword evidence="1" id="KW-0378">Hydrolase</keyword>
<comment type="caution">
    <text evidence="4">The sequence shown here is derived from an EMBL/GenBank/DDBJ whole genome shotgun (WGS) entry which is preliminary data.</text>
</comment>
<dbReference type="EMBL" id="JAHLFH010000012">
    <property type="protein sequence ID" value="MBU3818952.1"/>
    <property type="molecule type" value="Genomic_DNA"/>
</dbReference>
<proteinExistence type="predicted"/>
<name>A0A9E2KJD8_9FIRM</name>
<reference evidence="4" key="1">
    <citation type="journal article" date="2021" name="PeerJ">
        <title>Extensive microbial diversity within the chicken gut microbiome revealed by metagenomics and culture.</title>
        <authorList>
            <person name="Gilroy R."/>
            <person name="Ravi A."/>
            <person name="Getino M."/>
            <person name="Pursley I."/>
            <person name="Horton D.L."/>
            <person name="Alikhan N.F."/>
            <person name="Baker D."/>
            <person name="Gharbi K."/>
            <person name="Hall N."/>
            <person name="Watson M."/>
            <person name="Adriaenssens E.M."/>
            <person name="Foster-Nyarko E."/>
            <person name="Jarju S."/>
            <person name="Secka A."/>
            <person name="Antonio M."/>
            <person name="Oren A."/>
            <person name="Chaudhuri R.R."/>
            <person name="La Ragione R."/>
            <person name="Hildebrand F."/>
            <person name="Pallen M.J."/>
        </authorList>
    </citation>
    <scope>NUCLEOTIDE SEQUENCE</scope>
    <source>
        <strain evidence="4">742</strain>
    </source>
</reference>
<evidence type="ECO:0000256" key="2">
    <source>
        <dbReference type="SAM" id="MobiDB-lite"/>
    </source>
</evidence>
<dbReference type="InterPro" id="IPR050695">
    <property type="entry name" value="N-acetylmuramoyl_amidase_3"/>
</dbReference>
<dbReference type="PANTHER" id="PTHR30404:SF0">
    <property type="entry name" value="N-ACETYLMURAMOYL-L-ALANINE AMIDASE AMIC"/>
    <property type="match status" value="1"/>
</dbReference>
<dbReference type="InterPro" id="IPR002508">
    <property type="entry name" value="MurNAc-LAA_cat"/>
</dbReference>
<dbReference type="CDD" id="cd02696">
    <property type="entry name" value="MurNAc-LAA"/>
    <property type="match status" value="1"/>
</dbReference>
<reference evidence="4" key="2">
    <citation type="submission" date="2021-04" db="EMBL/GenBank/DDBJ databases">
        <authorList>
            <person name="Gilroy R."/>
        </authorList>
    </citation>
    <scope>NUCLEOTIDE SEQUENCE</scope>
    <source>
        <strain evidence="4">742</strain>
    </source>
</reference>
<feature type="region of interest" description="Disordered" evidence="2">
    <location>
        <begin position="1"/>
        <end position="20"/>
    </location>
</feature>
<feature type="domain" description="MurNAc-LAA" evidence="3">
    <location>
        <begin position="135"/>
        <end position="274"/>
    </location>
</feature>
<evidence type="ECO:0000313" key="5">
    <source>
        <dbReference type="Proteomes" id="UP000824178"/>
    </source>
</evidence>
<dbReference type="GO" id="GO:0030288">
    <property type="term" value="C:outer membrane-bounded periplasmic space"/>
    <property type="evidence" value="ECO:0007669"/>
    <property type="project" value="TreeGrafter"/>
</dbReference>
<dbReference type="Pfam" id="PF01520">
    <property type="entry name" value="Amidase_3"/>
    <property type="match status" value="1"/>
</dbReference>
<protein>
    <submittedName>
        <fullName evidence="4">N-acetylmuramoyl-L-alanine amidase</fullName>
    </submittedName>
</protein>